<dbReference type="InterPro" id="IPR016181">
    <property type="entry name" value="Acyl_CoA_acyltransferase"/>
</dbReference>
<name>A0A9W6I5I5_9ACTN</name>
<organism evidence="2 3">
    <name type="scientific">Streptosporangium carneum</name>
    <dbReference type="NCBI Taxonomy" id="47481"/>
    <lineage>
        <taxon>Bacteria</taxon>
        <taxon>Bacillati</taxon>
        <taxon>Actinomycetota</taxon>
        <taxon>Actinomycetes</taxon>
        <taxon>Streptosporangiales</taxon>
        <taxon>Streptosporangiaceae</taxon>
        <taxon>Streptosporangium</taxon>
    </lineage>
</organism>
<reference evidence="2" key="2">
    <citation type="submission" date="2023-01" db="EMBL/GenBank/DDBJ databases">
        <authorList>
            <person name="Sun Q."/>
            <person name="Evtushenko L."/>
        </authorList>
    </citation>
    <scope>NUCLEOTIDE SEQUENCE</scope>
    <source>
        <strain evidence="2">VKM Ac-2007</strain>
    </source>
</reference>
<dbReference type="CDD" id="cd04301">
    <property type="entry name" value="NAT_SF"/>
    <property type="match status" value="1"/>
</dbReference>
<gene>
    <name evidence="2" type="ORF">GCM10017600_58600</name>
</gene>
<sequence>MRWTFTSDPEVYAGAAEPWLLRDPVHNTTLLTILRAVRGGLWGDDLLMGWAEHEGETVAAALQTPPHPLLLADMPAEAVRELATVLIEAERGIPGVRGQVALAEAFTDAWWRNEAERRCERLYRLDALLPPDPAPEGAARTAGMDDLELLVEWSQAFQAETEGHTPLDLTPLIASRIGRRELVLWEVEGRPVAHAGASAPIAGMSRVGPVYTPPRERRKGYGAAATHAVTAKARADGAEEVLLFTDLANPTSNSIYQTIGYRPVADYASITFD</sequence>
<accession>A0A9W6I5I5</accession>
<dbReference type="Gene3D" id="3.40.630.30">
    <property type="match status" value="1"/>
</dbReference>
<keyword evidence="3" id="KW-1185">Reference proteome</keyword>
<dbReference type="RefSeq" id="WP_271220774.1">
    <property type="nucleotide sequence ID" value="NZ_BAAAVD010000009.1"/>
</dbReference>
<reference evidence="2" key="1">
    <citation type="journal article" date="2014" name="Int. J. Syst. Evol. Microbiol.">
        <title>Complete genome sequence of Corynebacterium casei LMG S-19264T (=DSM 44701T), isolated from a smear-ripened cheese.</title>
        <authorList>
            <consortium name="US DOE Joint Genome Institute (JGI-PGF)"/>
            <person name="Walter F."/>
            <person name="Albersmeier A."/>
            <person name="Kalinowski J."/>
            <person name="Ruckert C."/>
        </authorList>
    </citation>
    <scope>NUCLEOTIDE SEQUENCE</scope>
    <source>
        <strain evidence="2">VKM Ac-2007</strain>
    </source>
</reference>
<dbReference type="AlphaFoldDB" id="A0A9W6I5I5"/>
<comment type="caution">
    <text evidence="2">The sequence shown here is derived from an EMBL/GenBank/DDBJ whole genome shotgun (WGS) entry which is preliminary data.</text>
</comment>
<dbReference type="SUPFAM" id="SSF55729">
    <property type="entry name" value="Acyl-CoA N-acyltransferases (Nat)"/>
    <property type="match status" value="1"/>
</dbReference>
<dbReference type="PROSITE" id="PS51186">
    <property type="entry name" value="GNAT"/>
    <property type="match status" value="1"/>
</dbReference>
<evidence type="ECO:0000313" key="3">
    <source>
        <dbReference type="Proteomes" id="UP001143474"/>
    </source>
</evidence>
<evidence type="ECO:0000259" key="1">
    <source>
        <dbReference type="PROSITE" id="PS51186"/>
    </source>
</evidence>
<dbReference type="EMBL" id="BSEV01000016">
    <property type="protein sequence ID" value="GLK12450.1"/>
    <property type="molecule type" value="Genomic_DNA"/>
</dbReference>
<dbReference type="InterPro" id="IPR000182">
    <property type="entry name" value="GNAT_dom"/>
</dbReference>
<protein>
    <submittedName>
        <fullName evidence="2">Acetyltransferase</fullName>
    </submittedName>
</protein>
<dbReference type="Proteomes" id="UP001143474">
    <property type="component" value="Unassembled WGS sequence"/>
</dbReference>
<dbReference type="GO" id="GO:0016747">
    <property type="term" value="F:acyltransferase activity, transferring groups other than amino-acyl groups"/>
    <property type="evidence" value="ECO:0007669"/>
    <property type="project" value="InterPro"/>
</dbReference>
<proteinExistence type="predicted"/>
<dbReference type="Pfam" id="PF00583">
    <property type="entry name" value="Acetyltransf_1"/>
    <property type="match status" value="1"/>
</dbReference>
<feature type="domain" description="N-acetyltransferase" evidence="1">
    <location>
        <begin position="137"/>
        <end position="273"/>
    </location>
</feature>
<evidence type="ECO:0000313" key="2">
    <source>
        <dbReference type="EMBL" id="GLK12450.1"/>
    </source>
</evidence>